<evidence type="ECO:0000256" key="3">
    <source>
        <dbReference type="ARBA" id="ARBA00022801"/>
    </source>
</evidence>
<dbReference type="InterPro" id="IPR045886">
    <property type="entry name" value="ThiF/MoeB/HesA"/>
</dbReference>
<dbReference type="RefSeq" id="WP_254162917.1">
    <property type="nucleotide sequence ID" value="NZ_JAHESF010000007.1"/>
</dbReference>
<gene>
    <name evidence="8" type="ORF">KK083_09705</name>
</gene>
<dbReference type="GO" id="GO:0061503">
    <property type="term" value="F:tRNA threonylcarbamoyladenosine dehydratase"/>
    <property type="evidence" value="ECO:0007669"/>
    <property type="project" value="TreeGrafter"/>
</dbReference>
<evidence type="ECO:0000256" key="4">
    <source>
        <dbReference type="ARBA" id="ARBA00022833"/>
    </source>
</evidence>
<feature type="domain" description="THIF-type NAD/FAD binding fold" evidence="6">
    <location>
        <begin position="178"/>
        <end position="409"/>
    </location>
</feature>
<keyword evidence="8" id="KW-0808">Transferase</keyword>
<evidence type="ECO:0000313" key="8">
    <source>
        <dbReference type="EMBL" id="MBT1697149.1"/>
    </source>
</evidence>
<evidence type="ECO:0000259" key="7">
    <source>
        <dbReference type="Pfam" id="PF14464"/>
    </source>
</evidence>
<organism evidence="8 9">
    <name type="scientific">Chryseosolibacter histidini</name>
    <dbReference type="NCBI Taxonomy" id="2782349"/>
    <lineage>
        <taxon>Bacteria</taxon>
        <taxon>Pseudomonadati</taxon>
        <taxon>Bacteroidota</taxon>
        <taxon>Cytophagia</taxon>
        <taxon>Cytophagales</taxon>
        <taxon>Chryseotaleaceae</taxon>
        <taxon>Chryseosolibacter</taxon>
    </lineage>
</organism>
<dbReference type="AlphaFoldDB" id="A0AAP2GIL7"/>
<feature type="domain" description="JAB" evidence="7">
    <location>
        <begin position="9"/>
        <end position="116"/>
    </location>
</feature>
<dbReference type="EMBL" id="JAHESF010000007">
    <property type="protein sequence ID" value="MBT1697149.1"/>
    <property type="molecule type" value="Genomic_DNA"/>
</dbReference>
<evidence type="ECO:0000256" key="2">
    <source>
        <dbReference type="ARBA" id="ARBA00022723"/>
    </source>
</evidence>
<evidence type="ECO:0000313" key="9">
    <source>
        <dbReference type="Proteomes" id="UP001319200"/>
    </source>
</evidence>
<keyword evidence="4" id="KW-0862">Zinc</keyword>
<dbReference type="Proteomes" id="UP001319200">
    <property type="component" value="Unassembled WGS sequence"/>
</dbReference>
<dbReference type="Pfam" id="PF14464">
    <property type="entry name" value="Prok-JAB"/>
    <property type="match status" value="1"/>
</dbReference>
<evidence type="ECO:0000256" key="1">
    <source>
        <dbReference type="ARBA" id="ARBA00022670"/>
    </source>
</evidence>
<dbReference type="GO" id="GO:0016779">
    <property type="term" value="F:nucleotidyltransferase activity"/>
    <property type="evidence" value="ECO:0007669"/>
    <property type="project" value="UniProtKB-KW"/>
</dbReference>
<dbReference type="GO" id="GO:0008237">
    <property type="term" value="F:metallopeptidase activity"/>
    <property type="evidence" value="ECO:0007669"/>
    <property type="project" value="UniProtKB-KW"/>
</dbReference>
<dbReference type="Pfam" id="PF00899">
    <property type="entry name" value="ThiF"/>
    <property type="match status" value="1"/>
</dbReference>
<proteinExistence type="predicted"/>
<protein>
    <submittedName>
        <fullName evidence="8">ThiF family adenylyltransferase</fullName>
    </submittedName>
</protein>
<name>A0AAP2GIL7_9BACT</name>
<dbReference type="SUPFAM" id="SSF69572">
    <property type="entry name" value="Activating enzymes of the ubiquitin-like proteins"/>
    <property type="match status" value="1"/>
</dbReference>
<dbReference type="GO" id="GO:0046872">
    <property type="term" value="F:metal ion binding"/>
    <property type="evidence" value="ECO:0007669"/>
    <property type="project" value="UniProtKB-KW"/>
</dbReference>
<dbReference type="PANTHER" id="PTHR43267">
    <property type="entry name" value="TRNA THREONYLCARBAMOYLADENOSINE DEHYDRATASE"/>
    <property type="match status" value="1"/>
</dbReference>
<keyword evidence="8" id="KW-0548">Nucleotidyltransferase</keyword>
<evidence type="ECO:0000259" key="6">
    <source>
        <dbReference type="Pfam" id="PF00899"/>
    </source>
</evidence>
<dbReference type="GO" id="GO:0008641">
    <property type="term" value="F:ubiquitin-like modifier activating enzyme activity"/>
    <property type="evidence" value="ECO:0007669"/>
    <property type="project" value="InterPro"/>
</dbReference>
<comment type="caution">
    <text evidence="8">The sequence shown here is derived from an EMBL/GenBank/DDBJ whole genome shotgun (WGS) entry which is preliminary data.</text>
</comment>
<dbReference type="PANTHER" id="PTHR43267:SF1">
    <property type="entry name" value="TRNA THREONYLCARBAMOYLADENOSINE DEHYDRATASE"/>
    <property type="match status" value="1"/>
</dbReference>
<dbReference type="InterPro" id="IPR000594">
    <property type="entry name" value="ThiF_NAD_FAD-bd"/>
</dbReference>
<keyword evidence="9" id="KW-1185">Reference proteome</keyword>
<dbReference type="GO" id="GO:0006508">
    <property type="term" value="P:proteolysis"/>
    <property type="evidence" value="ECO:0007669"/>
    <property type="project" value="UniProtKB-KW"/>
</dbReference>
<dbReference type="InterPro" id="IPR035985">
    <property type="entry name" value="Ubiquitin-activating_enz"/>
</dbReference>
<keyword evidence="1" id="KW-0645">Protease</keyword>
<sequence>MTISLALSQSVHEDLYKHLFPGDGFEAIAVAICGRCVTRSATKIVIHKIIKIPYDECTRNEGYLNWSTQRLVPFFEMVMHKDMAMLKIHSHPGGFPQFSETDDVSDQEFFESVYGWSGSDRVHGSAVMLPTGEIFGRAITSEKKFIPFKKISVCGNQLKFFFENVSHLSSTEFSLRTLQAFGQGTVNILKNLTVAVVGCSGTGSPVIEQLVRLGIGKLLLIDPDIIEEKNLNRILNSSRKDALNGVFKVDALKKAIENIDVGTTVESYAKNLFDEIELLKKLALCDVIFGCLDTIDGRHLLNQLATFYLIPYFDVGVRLTADGKGGIDQILGTVHYLTPGKGSLLTRGVYTIEGLRSAGLFRTNPKEYYDLRTYGYIANSDVPSPAVVSVNMLAASIAVNEFLARIHQYRNEGDDQFEITRFSLSDGYFFHESDDTIDQYLEKYVGRGDMIPFLNMPEFSFIGEE</sequence>
<keyword evidence="3" id="KW-0378">Hydrolase</keyword>
<dbReference type="GO" id="GO:0061504">
    <property type="term" value="P:cyclic threonylcarbamoyladenosine biosynthetic process"/>
    <property type="evidence" value="ECO:0007669"/>
    <property type="project" value="TreeGrafter"/>
</dbReference>
<keyword evidence="2" id="KW-0479">Metal-binding</keyword>
<evidence type="ECO:0000256" key="5">
    <source>
        <dbReference type="ARBA" id="ARBA00023049"/>
    </source>
</evidence>
<dbReference type="InterPro" id="IPR028090">
    <property type="entry name" value="JAB_dom_prok"/>
</dbReference>
<keyword evidence="5" id="KW-0482">Metalloprotease</keyword>
<dbReference type="Gene3D" id="3.40.50.720">
    <property type="entry name" value="NAD(P)-binding Rossmann-like Domain"/>
    <property type="match status" value="1"/>
</dbReference>
<reference evidence="8 9" key="1">
    <citation type="submission" date="2021-05" db="EMBL/GenBank/DDBJ databases">
        <title>A Polyphasic approach of four new species of the genus Ohtaekwangia: Ohtaekwangia histidinii sp. nov., Ohtaekwangia cretensis sp. nov., Ohtaekwangia indiensis sp. nov., Ohtaekwangia reichenbachii sp. nov. from diverse environment.</title>
        <authorList>
            <person name="Octaviana S."/>
        </authorList>
    </citation>
    <scope>NUCLEOTIDE SEQUENCE [LARGE SCALE GENOMIC DNA]</scope>
    <source>
        <strain evidence="8 9">PWU4</strain>
    </source>
</reference>
<accession>A0AAP2GIL7</accession>